<name>A0A382CFM3_9ZZZZ</name>
<reference evidence="1" key="1">
    <citation type="submission" date="2018-05" db="EMBL/GenBank/DDBJ databases">
        <authorList>
            <person name="Lanie J.A."/>
            <person name="Ng W.-L."/>
            <person name="Kazmierczak K.M."/>
            <person name="Andrzejewski T.M."/>
            <person name="Davidsen T.M."/>
            <person name="Wayne K.J."/>
            <person name="Tettelin H."/>
            <person name="Glass J.I."/>
            <person name="Rusch D."/>
            <person name="Podicherti R."/>
            <person name="Tsui H.-C.T."/>
            <person name="Winkler M.E."/>
        </authorList>
    </citation>
    <scope>NUCLEOTIDE SEQUENCE</scope>
</reference>
<feature type="non-terminal residue" evidence="1">
    <location>
        <position position="651"/>
    </location>
</feature>
<dbReference type="AlphaFoldDB" id="A0A382CFM3"/>
<sequence>SSAGTGTDAVDINATAGGLDIDALNTSDISVTAADQTLTLATTGAGTSKLILSSAGTGTDAVDINATAGGLDIDALNTSEISVTAADQTLTLAAAGAGASKLILSSAGTGADAIEFNTTAGGITAKVVDEKDLVLGNAEGNAYFKVAASDDAANEIVEIKNTSGDDAGAITLSSVAGGVAINAGLGLTIDAAAELAINSSTNKIKIGNNDVDFDIDIGTMGERTTTIGVDQGASGVAIASGTGGVTVTSTAGSLTLNGTGQTVDLNSAALDIDASGEVTIDISAPADANPGSSISLTAGSGGASGDQNGGNIVLTPGTKNDSGNDGFVAINGPTTSTAGLFLSPNNAAVADRWKITAAADGTTLIMSSFSGADAEAAVLTLTEGGNVTVEGTLTANSFDGNMTSDENESDNAMTIRSNLGEEAALTLETPTGGIDINAAATKNITIDGGQILINSLENTPSAISLTTDVGATETIVVNNKRGETADAVKLLTNKGGIDVDVNPVIGLLVPTLAITNNSLAATQDLIIEQKGPVDASLLLSSAGTGIDAIGLTATAGDISITHPTGKKVLYNTNTAGTISHESNAEGQDFTIEQLGSVDASLLLKSEGTGTDAIWINANAGGLDVDALNTSAISVTAAAQTLTVEAAGAGAS</sequence>
<organism evidence="1">
    <name type="scientific">marine metagenome</name>
    <dbReference type="NCBI Taxonomy" id="408172"/>
    <lineage>
        <taxon>unclassified sequences</taxon>
        <taxon>metagenomes</taxon>
        <taxon>ecological metagenomes</taxon>
    </lineage>
</organism>
<feature type="non-terminal residue" evidence="1">
    <location>
        <position position="1"/>
    </location>
</feature>
<accession>A0A382CFM3</accession>
<dbReference type="EMBL" id="UINC01034199">
    <property type="protein sequence ID" value="SVB24674.1"/>
    <property type="molecule type" value="Genomic_DNA"/>
</dbReference>
<proteinExistence type="predicted"/>
<protein>
    <submittedName>
        <fullName evidence="1">Uncharacterized protein</fullName>
    </submittedName>
</protein>
<evidence type="ECO:0000313" key="1">
    <source>
        <dbReference type="EMBL" id="SVB24674.1"/>
    </source>
</evidence>
<gene>
    <name evidence="1" type="ORF">METZ01_LOCUS177528</name>
</gene>